<dbReference type="PROSITE" id="PS50871">
    <property type="entry name" value="C1Q"/>
    <property type="match status" value="1"/>
</dbReference>
<keyword evidence="6" id="KW-1185">Reference proteome</keyword>
<dbReference type="AlphaFoldDB" id="A0A673CGN7"/>
<organism evidence="5 6">
    <name type="scientific">Sphaeramia orbicularis</name>
    <name type="common">orbiculate cardinalfish</name>
    <dbReference type="NCBI Taxonomy" id="375764"/>
    <lineage>
        <taxon>Eukaryota</taxon>
        <taxon>Metazoa</taxon>
        <taxon>Chordata</taxon>
        <taxon>Craniata</taxon>
        <taxon>Vertebrata</taxon>
        <taxon>Euteleostomi</taxon>
        <taxon>Actinopterygii</taxon>
        <taxon>Neopterygii</taxon>
        <taxon>Teleostei</taxon>
        <taxon>Neoteleostei</taxon>
        <taxon>Acanthomorphata</taxon>
        <taxon>Gobiaria</taxon>
        <taxon>Kurtiformes</taxon>
        <taxon>Apogonoidei</taxon>
        <taxon>Apogonidae</taxon>
        <taxon>Apogoninae</taxon>
        <taxon>Sphaeramia</taxon>
    </lineage>
</organism>
<evidence type="ECO:0000259" key="4">
    <source>
        <dbReference type="PROSITE" id="PS50871"/>
    </source>
</evidence>
<proteinExistence type="predicted"/>
<reference evidence="5" key="2">
    <citation type="submission" date="2025-08" db="UniProtKB">
        <authorList>
            <consortium name="Ensembl"/>
        </authorList>
    </citation>
    <scope>IDENTIFICATION</scope>
</reference>
<dbReference type="InterPro" id="IPR008983">
    <property type="entry name" value="Tumour_necrosis_fac-like_dom"/>
</dbReference>
<keyword evidence="3" id="KW-0732">Signal</keyword>
<reference evidence="5" key="3">
    <citation type="submission" date="2025-09" db="UniProtKB">
        <authorList>
            <consortium name="Ensembl"/>
        </authorList>
    </citation>
    <scope>IDENTIFICATION</scope>
</reference>
<evidence type="ECO:0000313" key="6">
    <source>
        <dbReference type="Proteomes" id="UP000472271"/>
    </source>
</evidence>
<dbReference type="GO" id="GO:0099558">
    <property type="term" value="P:maintenance of synapse structure"/>
    <property type="evidence" value="ECO:0007669"/>
    <property type="project" value="TreeGrafter"/>
</dbReference>
<dbReference type="GO" id="GO:0005576">
    <property type="term" value="C:extracellular region"/>
    <property type="evidence" value="ECO:0007669"/>
    <property type="project" value="UniProtKB-SubCell"/>
</dbReference>
<evidence type="ECO:0000256" key="3">
    <source>
        <dbReference type="ARBA" id="ARBA00022729"/>
    </source>
</evidence>
<sequence length="216" mass="23660">MRSMSALASISAEVFKGVLPCGKWDCECAFRHQKGCCCAGLDLHELEVKMFRKMMTLVSTVSQLGDSIYDVIGSKRVAFTVFLGANVKCIGPFPRNTTIPYDVIILNDGDGYKPALGVFTASCSGLYSFTFTVYSKVAKPSERMFYKVQLVKNGVVVASTVENNKQDSEDSATQVVLLVLQRGDQVYVELKTGRQLCGNIQGLNIFSGHLVYPIPT</sequence>
<evidence type="ECO:0000256" key="1">
    <source>
        <dbReference type="ARBA" id="ARBA00004613"/>
    </source>
</evidence>
<dbReference type="Gene3D" id="2.60.120.40">
    <property type="match status" value="1"/>
</dbReference>
<dbReference type="SUPFAM" id="SSF49842">
    <property type="entry name" value="TNF-like"/>
    <property type="match status" value="1"/>
</dbReference>
<comment type="subcellular location">
    <subcellularLocation>
        <location evidence="1">Secreted</location>
    </subcellularLocation>
</comment>
<dbReference type="InParanoid" id="A0A673CGN7"/>
<feature type="domain" description="C1q" evidence="4">
    <location>
        <begin position="72"/>
        <end position="216"/>
    </location>
</feature>
<dbReference type="Proteomes" id="UP000472271">
    <property type="component" value="Chromosome 1"/>
</dbReference>
<dbReference type="Pfam" id="PF00386">
    <property type="entry name" value="C1q"/>
    <property type="match status" value="1"/>
</dbReference>
<protein>
    <submittedName>
        <fullName evidence="5">Cerebellin 18</fullName>
    </submittedName>
</protein>
<evidence type="ECO:0000313" key="5">
    <source>
        <dbReference type="Ensembl" id="ENSSORP00005051243.1"/>
    </source>
</evidence>
<dbReference type="PRINTS" id="PR00007">
    <property type="entry name" value="COMPLEMNTC1Q"/>
</dbReference>
<accession>A0A673CGN7</accession>
<dbReference type="Ensembl" id="ENSSORT00005052467.1">
    <property type="protein sequence ID" value="ENSSORP00005051243.1"/>
    <property type="gene ID" value="ENSSORG00005023164.1"/>
</dbReference>
<reference evidence="5" key="1">
    <citation type="submission" date="2019-06" db="EMBL/GenBank/DDBJ databases">
        <authorList>
            <consortium name="Wellcome Sanger Institute Data Sharing"/>
        </authorList>
    </citation>
    <scope>NUCLEOTIDE SEQUENCE [LARGE SCALE GENOMIC DNA]</scope>
</reference>
<dbReference type="PANTHER" id="PTHR22923">
    <property type="entry name" value="CEREBELLIN-RELATED"/>
    <property type="match status" value="1"/>
</dbReference>
<dbReference type="InterPro" id="IPR050822">
    <property type="entry name" value="Cerebellin_Synaptic_Org"/>
</dbReference>
<dbReference type="SMART" id="SM00110">
    <property type="entry name" value="C1Q"/>
    <property type="match status" value="1"/>
</dbReference>
<name>A0A673CGN7_9TELE</name>
<dbReference type="GO" id="GO:0045202">
    <property type="term" value="C:synapse"/>
    <property type="evidence" value="ECO:0007669"/>
    <property type="project" value="TreeGrafter"/>
</dbReference>
<dbReference type="PANTHER" id="PTHR22923:SF89">
    <property type="entry name" value="CEREBELLIN 18"/>
    <property type="match status" value="1"/>
</dbReference>
<dbReference type="InterPro" id="IPR001073">
    <property type="entry name" value="C1q_dom"/>
</dbReference>
<evidence type="ECO:0000256" key="2">
    <source>
        <dbReference type="ARBA" id="ARBA00022525"/>
    </source>
</evidence>
<keyword evidence="2" id="KW-0964">Secreted</keyword>